<dbReference type="EMBL" id="FPBP01000003">
    <property type="protein sequence ID" value="SFU48254.1"/>
    <property type="molecule type" value="Genomic_DNA"/>
</dbReference>
<dbReference type="InterPro" id="IPR015422">
    <property type="entry name" value="PyrdxlP-dep_Trfase_small"/>
</dbReference>
<dbReference type="STRING" id="463301.SAMN04487955_10332"/>
<reference evidence="2" key="1">
    <citation type="submission" date="2016-10" db="EMBL/GenBank/DDBJ databases">
        <authorList>
            <person name="Varghese N."/>
            <person name="Submissions S."/>
        </authorList>
    </citation>
    <scope>NUCLEOTIDE SEQUENCE [LARGE SCALE GENOMIC DNA]</scope>
    <source>
        <strain evidence="2">CGMCC 1.6981</strain>
    </source>
</reference>
<dbReference type="SUPFAM" id="SSF53383">
    <property type="entry name" value="PLP-dependent transferases"/>
    <property type="match status" value="1"/>
</dbReference>
<keyword evidence="2" id="KW-1185">Reference proteome</keyword>
<dbReference type="InterPro" id="IPR015424">
    <property type="entry name" value="PyrdxlP-dep_Trfase"/>
</dbReference>
<name>A0A1I7GIJ9_9GAMM</name>
<dbReference type="AlphaFoldDB" id="A0A1I7GIJ9"/>
<keyword evidence="1" id="KW-0032">Aminotransferase</keyword>
<dbReference type="Proteomes" id="UP000198693">
    <property type="component" value="Unassembled WGS sequence"/>
</dbReference>
<keyword evidence="1" id="KW-0808">Transferase</keyword>
<gene>
    <name evidence="1" type="ORF">SAMN04487955_10332</name>
</gene>
<dbReference type="GO" id="GO:0008483">
    <property type="term" value="F:transaminase activity"/>
    <property type="evidence" value="ECO:0007669"/>
    <property type="project" value="UniProtKB-KW"/>
</dbReference>
<evidence type="ECO:0000313" key="2">
    <source>
        <dbReference type="Proteomes" id="UP000198693"/>
    </source>
</evidence>
<proteinExistence type="predicted"/>
<protein>
    <submittedName>
        <fullName evidence="1">Aminotransferase class-III</fullName>
    </submittedName>
</protein>
<organism evidence="1 2">
    <name type="scientific">Halomonas korlensis</name>
    <dbReference type="NCBI Taxonomy" id="463301"/>
    <lineage>
        <taxon>Bacteria</taxon>
        <taxon>Pseudomonadati</taxon>
        <taxon>Pseudomonadota</taxon>
        <taxon>Gammaproteobacteria</taxon>
        <taxon>Oceanospirillales</taxon>
        <taxon>Halomonadaceae</taxon>
        <taxon>Halomonas</taxon>
    </lineage>
</organism>
<sequence length="76" mass="8298">MAEVHVLGAICLVELTKPLGMGRTMPSFVESGVWVLPFGKLVYVTSAYVMSEADLAILTKSIMKVLVTSVPEVRTW</sequence>
<dbReference type="Gene3D" id="3.90.1150.10">
    <property type="entry name" value="Aspartate Aminotransferase, domain 1"/>
    <property type="match status" value="1"/>
</dbReference>
<accession>A0A1I7GIJ9</accession>
<evidence type="ECO:0000313" key="1">
    <source>
        <dbReference type="EMBL" id="SFU48254.1"/>
    </source>
</evidence>